<reference evidence="1" key="2">
    <citation type="submission" date="2020-11" db="EMBL/GenBank/DDBJ databases">
        <authorList>
            <person name="McCartney M.A."/>
            <person name="Auch B."/>
            <person name="Kono T."/>
            <person name="Mallez S."/>
            <person name="Becker A."/>
            <person name="Gohl D.M."/>
            <person name="Silverstein K.A.T."/>
            <person name="Koren S."/>
            <person name="Bechman K.B."/>
            <person name="Herman A."/>
            <person name="Abrahante J.E."/>
            <person name="Garbe J."/>
        </authorList>
    </citation>
    <scope>NUCLEOTIDE SEQUENCE</scope>
    <source>
        <strain evidence="1">Duluth1</strain>
        <tissue evidence="1">Whole animal</tissue>
    </source>
</reference>
<name>A0A9D4B6B8_DREPO</name>
<evidence type="ECO:0000313" key="1">
    <source>
        <dbReference type="EMBL" id="KAH3690907.1"/>
    </source>
</evidence>
<reference evidence="1" key="1">
    <citation type="journal article" date="2019" name="bioRxiv">
        <title>The Genome of the Zebra Mussel, Dreissena polymorpha: A Resource for Invasive Species Research.</title>
        <authorList>
            <person name="McCartney M.A."/>
            <person name="Auch B."/>
            <person name="Kono T."/>
            <person name="Mallez S."/>
            <person name="Zhang Y."/>
            <person name="Obille A."/>
            <person name="Becker A."/>
            <person name="Abrahante J.E."/>
            <person name="Garbe J."/>
            <person name="Badalamenti J.P."/>
            <person name="Herman A."/>
            <person name="Mangelson H."/>
            <person name="Liachko I."/>
            <person name="Sullivan S."/>
            <person name="Sone E.D."/>
            <person name="Koren S."/>
            <person name="Silverstein K.A.T."/>
            <person name="Beckman K.B."/>
            <person name="Gohl D.M."/>
        </authorList>
    </citation>
    <scope>NUCLEOTIDE SEQUENCE</scope>
    <source>
        <strain evidence="1">Duluth1</strain>
        <tissue evidence="1">Whole animal</tissue>
    </source>
</reference>
<gene>
    <name evidence="1" type="ORF">DPMN_191204</name>
</gene>
<protein>
    <submittedName>
        <fullName evidence="1">Uncharacterized protein</fullName>
    </submittedName>
</protein>
<dbReference type="Proteomes" id="UP000828390">
    <property type="component" value="Unassembled WGS sequence"/>
</dbReference>
<accession>A0A9D4B6B8</accession>
<dbReference type="AlphaFoldDB" id="A0A9D4B6B8"/>
<dbReference type="EMBL" id="JAIWYP010000050">
    <property type="protein sequence ID" value="KAH3690907.1"/>
    <property type="molecule type" value="Genomic_DNA"/>
</dbReference>
<proteinExistence type="predicted"/>
<evidence type="ECO:0000313" key="2">
    <source>
        <dbReference type="Proteomes" id="UP000828390"/>
    </source>
</evidence>
<sequence length="72" mass="7943">MCLPSIAAAQFGKFQFLRKPSASCLHSSGVEGSVITYSSHIALHTSLTTTESVFSATRHDYCMSEYLRPETR</sequence>
<comment type="caution">
    <text evidence="1">The sequence shown here is derived from an EMBL/GenBank/DDBJ whole genome shotgun (WGS) entry which is preliminary data.</text>
</comment>
<organism evidence="1 2">
    <name type="scientific">Dreissena polymorpha</name>
    <name type="common">Zebra mussel</name>
    <name type="synonym">Mytilus polymorpha</name>
    <dbReference type="NCBI Taxonomy" id="45954"/>
    <lineage>
        <taxon>Eukaryota</taxon>
        <taxon>Metazoa</taxon>
        <taxon>Spiralia</taxon>
        <taxon>Lophotrochozoa</taxon>
        <taxon>Mollusca</taxon>
        <taxon>Bivalvia</taxon>
        <taxon>Autobranchia</taxon>
        <taxon>Heteroconchia</taxon>
        <taxon>Euheterodonta</taxon>
        <taxon>Imparidentia</taxon>
        <taxon>Neoheterodontei</taxon>
        <taxon>Myida</taxon>
        <taxon>Dreissenoidea</taxon>
        <taxon>Dreissenidae</taxon>
        <taxon>Dreissena</taxon>
    </lineage>
</organism>
<keyword evidence="2" id="KW-1185">Reference proteome</keyword>